<evidence type="ECO:0000256" key="7">
    <source>
        <dbReference type="ARBA" id="ARBA00022989"/>
    </source>
</evidence>
<dbReference type="PANTHER" id="PTHR31361:SF1">
    <property type="entry name" value="BETA-GLUCAN SYNTHESIS-ASSOCIATED PROTEIN KRE6-RELATED"/>
    <property type="match status" value="1"/>
</dbReference>
<evidence type="ECO:0000256" key="4">
    <source>
        <dbReference type="ARBA" id="ARBA00022475"/>
    </source>
</evidence>
<evidence type="ECO:0000259" key="13">
    <source>
        <dbReference type="PROSITE" id="PS51762"/>
    </source>
</evidence>
<feature type="region of interest" description="Disordered" evidence="11">
    <location>
        <begin position="76"/>
        <end position="105"/>
    </location>
</feature>
<keyword evidence="4" id="KW-1003">Cell membrane</keyword>
<dbReference type="Pfam" id="PF03935">
    <property type="entry name" value="SKN1_KRE6_Sbg1"/>
    <property type="match status" value="1"/>
</dbReference>
<dbReference type="GO" id="GO:0006078">
    <property type="term" value="P:(1-&gt;6)-beta-D-glucan biosynthetic process"/>
    <property type="evidence" value="ECO:0007669"/>
    <property type="project" value="TreeGrafter"/>
</dbReference>
<feature type="region of interest" description="Disordered" evidence="11">
    <location>
        <begin position="1"/>
        <end position="45"/>
    </location>
</feature>
<comment type="similarity">
    <text evidence="3">Belongs to the SKN1/KRE6 family.</text>
</comment>
<sequence length="651" mass="72584">MSDQGSETSERRVMPHIRLNSGSQDPFIKTNEGYTPLNTRVLPRPLTPAPDLGMAVGAQGMSPYGAAMAPESSEFLLPPKLRPTQGVDSERPRSPDRWSAGRSSMSSISRDSAFVFSPCEDSRAPSHSESDEYDVNTQTVSEKFNIMPTDGLLLFPEDVEKDDYLHNPDPADKDRDCDICNRRGIVNVGGLAFLTLGILTLFIGYPVITWVKGMLSPEGNCKPGDTLCLDVGERPLLNNIRKGLIDPDTPKEAMTKISEDGKELKLVFSDEFNMPGRTFYDDDDPFFQAVDLWYGVTADKEWYDPDAVTTTEGVLQLRFDHFENHELQYRSGMVQSWNKLCFKGGRLEASMSLPGDGHVEGFWPGFWAMGNLARPGFAATTDGMWPYSYHDGCDAGITPNQSSLDGINWLPGMRLPGCTCPGSDHPSPGHARSAPEIDVIEGSTAPLDGKSGLYVGSASQSLQTAPFDLWYMPDYDFAAVYDPRVTEINTYRGGVYQQALSGLTNLNTRWYNGTEYQVYAFEYDPGAKGHVTWFVGPEKTWTLDGRAIGPNGNIGQRMIPLEPMSLVMNLGMADNFAPQNHTIREYMPAFLRFDYVRIYQDPDDESVTCDPPGYETTDYIKAHKKAYENQNLTTWDDAGYHWPKNDYMHKC</sequence>
<evidence type="ECO:0000256" key="2">
    <source>
        <dbReference type="ARBA" id="ARBA00004609"/>
    </source>
</evidence>
<feature type="domain" description="GH16" evidence="13">
    <location>
        <begin position="239"/>
        <end position="604"/>
    </location>
</feature>
<evidence type="ECO:0000256" key="12">
    <source>
        <dbReference type="SAM" id="Phobius"/>
    </source>
</evidence>
<evidence type="ECO:0000256" key="11">
    <source>
        <dbReference type="SAM" id="MobiDB-lite"/>
    </source>
</evidence>
<dbReference type="CDD" id="cd02180">
    <property type="entry name" value="GH16_fungal_KRE6_glucanase"/>
    <property type="match status" value="1"/>
</dbReference>
<proteinExistence type="inferred from homology"/>
<dbReference type="GO" id="GO:0005789">
    <property type="term" value="C:endoplasmic reticulum membrane"/>
    <property type="evidence" value="ECO:0007669"/>
    <property type="project" value="TreeGrafter"/>
</dbReference>
<dbReference type="GO" id="GO:0031505">
    <property type="term" value="P:fungal-type cell wall organization"/>
    <property type="evidence" value="ECO:0007669"/>
    <property type="project" value="TreeGrafter"/>
</dbReference>
<dbReference type="GO" id="GO:0005886">
    <property type="term" value="C:plasma membrane"/>
    <property type="evidence" value="ECO:0007669"/>
    <property type="project" value="UniProtKB-SubCell"/>
</dbReference>
<dbReference type="RefSeq" id="XP_056507209.1">
    <property type="nucleotide sequence ID" value="XM_056660711.1"/>
</dbReference>
<keyword evidence="9" id="KW-0325">Glycoprotein</keyword>
<dbReference type="SUPFAM" id="SSF49899">
    <property type="entry name" value="Concanavalin A-like lectins/glucanases"/>
    <property type="match status" value="1"/>
</dbReference>
<name>A0A9W9EHN8_9EURO</name>
<evidence type="ECO:0000256" key="1">
    <source>
        <dbReference type="ARBA" id="ARBA00004606"/>
    </source>
</evidence>
<dbReference type="GO" id="GO:0015926">
    <property type="term" value="F:glucosidase activity"/>
    <property type="evidence" value="ECO:0007669"/>
    <property type="project" value="TreeGrafter"/>
</dbReference>
<evidence type="ECO:0000256" key="5">
    <source>
        <dbReference type="ARBA" id="ARBA00022692"/>
    </source>
</evidence>
<dbReference type="InterPro" id="IPR013320">
    <property type="entry name" value="ConA-like_dom_sf"/>
</dbReference>
<keyword evidence="15" id="KW-1185">Reference proteome</keyword>
<protein>
    <recommendedName>
        <fullName evidence="13">GH16 domain-containing protein</fullName>
    </recommendedName>
</protein>
<evidence type="ECO:0000256" key="3">
    <source>
        <dbReference type="ARBA" id="ARBA00010962"/>
    </source>
</evidence>
<dbReference type="AlphaFoldDB" id="A0A9W9EHN8"/>
<organism evidence="14 15">
    <name type="scientific">Penicillium alfredii</name>
    <dbReference type="NCBI Taxonomy" id="1506179"/>
    <lineage>
        <taxon>Eukaryota</taxon>
        <taxon>Fungi</taxon>
        <taxon>Dikarya</taxon>
        <taxon>Ascomycota</taxon>
        <taxon>Pezizomycotina</taxon>
        <taxon>Eurotiomycetes</taxon>
        <taxon>Eurotiomycetidae</taxon>
        <taxon>Eurotiales</taxon>
        <taxon>Aspergillaceae</taxon>
        <taxon>Penicillium</taxon>
    </lineage>
</organism>
<accession>A0A9W9EHN8</accession>
<dbReference type="OrthoDB" id="412647at2759"/>
<dbReference type="Proteomes" id="UP001141434">
    <property type="component" value="Unassembled WGS sequence"/>
</dbReference>
<dbReference type="PANTHER" id="PTHR31361">
    <property type="entry name" value="BETA-GLUCAN SYNTHESIS-ASSOCIATED PROTEIN KRE6-RELATED"/>
    <property type="match status" value="1"/>
</dbReference>
<comment type="caution">
    <text evidence="14">The sequence shown here is derived from an EMBL/GenBank/DDBJ whole genome shotgun (WGS) entry which is preliminary data.</text>
</comment>
<evidence type="ECO:0000256" key="10">
    <source>
        <dbReference type="ARBA" id="ARBA00023316"/>
    </source>
</evidence>
<dbReference type="PROSITE" id="PS51762">
    <property type="entry name" value="GH16_2"/>
    <property type="match status" value="1"/>
</dbReference>
<evidence type="ECO:0000256" key="8">
    <source>
        <dbReference type="ARBA" id="ARBA00023136"/>
    </source>
</evidence>
<keyword evidence="6" id="KW-0735">Signal-anchor</keyword>
<feature type="transmembrane region" description="Helical" evidence="12">
    <location>
        <begin position="185"/>
        <end position="208"/>
    </location>
</feature>
<comment type="subcellular location">
    <subcellularLocation>
        <location evidence="2">Cell membrane</location>
        <topology evidence="2">Lipid-anchor</topology>
        <topology evidence="2">GPI-anchor</topology>
    </subcellularLocation>
    <subcellularLocation>
        <location evidence="1">Membrane</location>
        <topology evidence="1">Single-pass type II membrane protein</topology>
    </subcellularLocation>
</comment>
<evidence type="ECO:0000256" key="9">
    <source>
        <dbReference type="ARBA" id="ARBA00023180"/>
    </source>
</evidence>
<keyword evidence="10" id="KW-0961">Cell wall biogenesis/degradation</keyword>
<gene>
    <name evidence="14" type="ORF">NUU61_010186</name>
</gene>
<dbReference type="GeneID" id="81399880"/>
<evidence type="ECO:0000256" key="6">
    <source>
        <dbReference type="ARBA" id="ARBA00022968"/>
    </source>
</evidence>
<reference evidence="14" key="2">
    <citation type="journal article" date="2023" name="IMA Fungus">
        <title>Comparative genomic study of the Penicillium genus elucidates a diverse pangenome and 15 lateral gene transfer events.</title>
        <authorList>
            <person name="Petersen C."/>
            <person name="Sorensen T."/>
            <person name="Nielsen M.R."/>
            <person name="Sondergaard T.E."/>
            <person name="Sorensen J.L."/>
            <person name="Fitzpatrick D.A."/>
            <person name="Frisvad J.C."/>
            <person name="Nielsen K.L."/>
        </authorList>
    </citation>
    <scope>NUCLEOTIDE SEQUENCE</scope>
    <source>
        <strain evidence="14">IBT 34128</strain>
    </source>
</reference>
<dbReference type="EMBL" id="JAPMSZ010000012">
    <property type="protein sequence ID" value="KAJ5081922.1"/>
    <property type="molecule type" value="Genomic_DNA"/>
</dbReference>
<reference evidence="14" key="1">
    <citation type="submission" date="2022-11" db="EMBL/GenBank/DDBJ databases">
        <authorList>
            <person name="Petersen C."/>
        </authorList>
    </citation>
    <scope>NUCLEOTIDE SEQUENCE</scope>
    <source>
        <strain evidence="14">IBT 34128</strain>
    </source>
</reference>
<keyword evidence="7 12" id="KW-1133">Transmembrane helix</keyword>
<evidence type="ECO:0000313" key="14">
    <source>
        <dbReference type="EMBL" id="KAJ5081922.1"/>
    </source>
</evidence>
<keyword evidence="5 12" id="KW-0812">Transmembrane</keyword>
<dbReference type="InterPro" id="IPR005629">
    <property type="entry name" value="Skn1/Kre6/Sbg1"/>
</dbReference>
<keyword evidence="8 12" id="KW-0472">Membrane</keyword>
<dbReference type="Gene3D" id="2.60.120.200">
    <property type="match status" value="1"/>
</dbReference>
<evidence type="ECO:0000313" key="15">
    <source>
        <dbReference type="Proteomes" id="UP001141434"/>
    </source>
</evidence>
<dbReference type="InterPro" id="IPR000757">
    <property type="entry name" value="Beta-glucanase-like"/>
</dbReference>